<dbReference type="EMBL" id="VLLI01000017">
    <property type="protein sequence ID" value="TWI95045.1"/>
    <property type="molecule type" value="Genomic_DNA"/>
</dbReference>
<keyword evidence="3" id="KW-1185">Reference proteome</keyword>
<name>A0A562TNC0_9SPHI</name>
<feature type="transmembrane region" description="Helical" evidence="1">
    <location>
        <begin position="6"/>
        <end position="23"/>
    </location>
</feature>
<reference evidence="2 3" key="1">
    <citation type="submission" date="2019-07" db="EMBL/GenBank/DDBJ databases">
        <title>Genomic Encyclopedia of Archaeal and Bacterial Type Strains, Phase II (KMG-II): from individual species to whole genera.</title>
        <authorList>
            <person name="Goeker M."/>
        </authorList>
    </citation>
    <scope>NUCLEOTIDE SEQUENCE [LARGE SCALE GENOMIC DNA]</scope>
    <source>
        <strain evidence="2 3">ATCC BAA-1854</strain>
    </source>
</reference>
<accession>A0A562TNC0</accession>
<proteinExistence type="predicted"/>
<evidence type="ECO:0000313" key="2">
    <source>
        <dbReference type="EMBL" id="TWI95045.1"/>
    </source>
</evidence>
<dbReference type="RefSeq" id="WP_144916189.1">
    <property type="nucleotide sequence ID" value="NZ_VLLI01000017.1"/>
</dbReference>
<evidence type="ECO:0000313" key="3">
    <source>
        <dbReference type="Proteomes" id="UP000317010"/>
    </source>
</evidence>
<dbReference type="OrthoDB" id="980086at2"/>
<comment type="caution">
    <text evidence="2">The sequence shown here is derived from an EMBL/GenBank/DDBJ whole genome shotgun (WGS) entry which is preliminary data.</text>
</comment>
<feature type="transmembrane region" description="Helical" evidence="1">
    <location>
        <begin position="35"/>
        <end position="56"/>
    </location>
</feature>
<feature type="transmembrane region" description="Helical" evidence="1">
    <location>
        <begin position="572"/>
        <end position="589"/>
    </location>
</feature>
<keyword evidence="1" id="KW-1133">Transmembrane helix</keyword>
<protein>
    <submittedName>
        <fullName evidence="2">Uncharacterized protein</fullName>
    </submittedName>
</protein>
<dbReference type="AlphaFoldDB" id="A0A562TNC0"/>
<gene>
    <name evidence="2" type="ORF">JN11_04474</name>
</gene>
<keyword evidence="1" id="KW-0812">Transmembrane</keyword>
<dbReference type="Proteomes" id="UP000317010">
    <property type="component" value="Unassembled WGS sequence"/>
</dbReference>
<sequence length="599" mass="66698">MNWTYLVIVICGILAVFTVIMEYRRVNRQRLGLRITALLIAIASIGALTLPVSYWGETKLGTNEAVLITTGYNRDSLNEFKTDTLFTTDSVINAQNPKTRLITIDQLQNVVPAISRLHILGFGLTQDELKQLDSIPIVFHQAAYPFGITSISWTEKIKQGQHCVIQGTFNNSTHNQVKLVLSGLNTNIDSLLVGPTVSTSFELTDLPKIEGKTVDRLLVISGKDTLENEKIPIVVSPVRPLKVLVLSGSPNFENKFLKNWLADNGFAVAVRSAISKNKFSTEYINIEQLPINQLTPQVLDNFDVLISDLSVLKALNNDANTLIKNQVVKNSMGLIVSVDTVFKTTSWFQNGIAIYKRTSADQQGSPLNFLGEKNASKILSNEQLFIGNSDNMQTLVTDGKHRELACTGIMGAGKIVLTTIGDSYSWMLAGNKNDYSAFWSLLVRKAAKPNPQLENWKTVNNLPVLNAPATLSIETASPPAAILIDDVSTAPLQNMELPFQWQNTWWPVKTGWQPVKRTHGAIDWIYVYETTDWATIKAIKQTTDTKKYESAITLHGVTKQIHQKAKIAAPKIYFYTLLLFCCTFLWFEAKFQAKQTTKG</sequence>
<dbReference type="SUPFAM" id="SSF52317">
    <property type="entry name" value="Class I glutamine amidotransferase-like"/>
    <property type="match status" value="1"/>
</dbReference>
<organism evidence="2 3">
    <name type="scientific">Mucilaginibacter frigoritolerans</name>
    <dbReference type="NCBI Taxonomy" id="652788"/>
    <lineage>
        <taxon>Bacteria</taxon>
        <taxon>Pseudomonadati</taxon>
        <taxon>Bacteroidota</taxon>
        <taxon>Sphingobacteriia</taxon>
        <taxon>Sphingobacteriales</taxon>
        <taxon>Sphingobacteriaceae</taxon>
        <taxon>Mucilaginibacter</taxon>
    </lineage>
</organism>
<dbReference type="InterPro" id="IPR029062">
    <property type="entry name" value="Class_I_gatase-like"/>
</dbReference>
<evidence type="ECO:0000256" key="1">
    <source>
        <dbReference type="SAM" id="Phobius"/>
    </source>
</evidence>
<keyword evidence="1" id="KW-0472">Membrane</keyword>